<evidence type="ECO:0008006" key="6">
    <source>
        <dbReference type="Google" id="ProtNLM"/>
    </source>
</evidence>
<dbReference type="EMBL" id="CP028130">
    <property type="protein sequence ID" value="AZZ56468.1"/>
    <property type="molecule type" value="Genomic_DNA"/>
</dbReference>
<sequence>MHRAAATTTGAAAPPRRPRLSRRSVRMTRRLRLSISVLCVDQTRLEQELTKIAALGVDRVHIDVIDPSYGNVGLPPELISDLQARLTMPVDVHVMLAEPEHLLPLILDRRPAALCLHQCSLTPRAISMAKSAAESGVEVGLVLDGDERAEPWVVDAVEPQRLTVMSVVPGGVGRPFRPEAVNTVRAAASWVGRSSVRRVEVDGAISPERVTSLLDAGADSFVLGSSVFPVREAFPNRLAELWAAVEDRPEKENRQ</sequence>
<dbReference type="Gene3D" id="3.20.20.70">
    <property type="entry name" value="Aldolase class I"/>
    <property type="match status" value="1"/>
</dbReference>
<protein>
    <recommendedName>
        <fullName evidence="6">Ribulose-phosphate 3-epimerase</fullName>
    </recommendedName>
</protein>
<dbReference type="GO" id="GO:0005975">
    <property type="term" value="P:carbohydrate metabolic process"/>
    <property type="evidence" value="ECO:0007669"/>
    <property type="project" value="InterPro"/>
</dbReference>
<keyword evidence="1" id="KW-0479">Metal-binding</keyword>
<reference evidence="4 5" key="1">
    <citation type="submission" date="2018-03" db="EMBL/GenBank/DDBJ databases">
        <title>Bacteriophage NCPPB3778 and a type I-E CRISPR drive the evolution of the US Biological Select Agent, Rathayibacter toxicus.</title>
        <authorList>
            <person name="Davis E.W.II."/>
            <person name="Tabima J.F."/>
            <person name="Weisberg A.J."/>
            <person name="Dantas Lopes L."/>
            <person name="Wiseman M.S."/>
            <person name="Wiseman M.S."/>
            <person name="Pupko T."/>
            <person name="Belcher M.S."/>
            <person name="Sechler A.J."/>
            <person name="Tancos M.A."/>
            <person name="Schroeder B.K."/>
            <person name="Murray T.D."/>
            <person name="Luster D.G."/>
            <person name="Schneider W.L."/>
            <person name="Rogers E."/>
            <person name="Andreote F.D."/>
            <person name="Grunwald N.J."/>
            <person name="Putnam M.L."/>
            <person name="Chang J.H."/>
        </authorList>
    </citation>
    <scope>NUCLEOTIDE SEQUENCE [LARGE SCALE GENOMIC DNA]</scope>
    <source>
        <strain evidence="4 5">NCCPB 2253</strain>
    </source>
</reference>
<keyword evidence="2" id="KW-0413">Isomerase</keyword>
<dbReference type="InterPro" id="IPR013785">
    <property type="entry name" value="Aldolase_TIM"/>
</dbReference>
<dbReference type="PANTHER" id="PTHR11749">
    <property type="entry name" value="RIBULOSE-5-PHOSPHATE-3-EPIMERASE"/>
    <property type="match status" value="1"/>
</dbReference>
<evidence type="ECO:0000256" key="3">
    <source>
        <dbReference type="SAM" id="MobiDB-lite"/>
    </source>
</evidence>
<evidence type="ECO:0000256" key="1">
    <source>
        <dbReference type="ARBA" id="ARBA00022723"/>
    </source>
</evidence>
<dbReference type="Pfam" id="PF00834">
    <property type="entry name" value="Ribul_P_3_epim"/>
    <property type="match status" value="1"/>
</dbReference>
<feature type="compositionally biased region" description="Low complexity" evidence="3">
    <location>
        <begin position="1"/>
        <end position="14"/>
    </location>
</feature>
<dbReference type="KEGG" id="ria:C7V51_11705"/>
<name>A0AAD1AE26_9MICO</name>
<gene>
    <name evidence="4" type="ORF">C7V51_11705</name>
</gene>
<dbReference type="InterPro" id="IPR000056">
    <property type="entry name" value="Ribul_P_3_epim-like"/>
</dbReference>
<dbReference type="AlphaFoldDB" id="A0AAD1AE26"/>
<evidence type="ECO:0000313" key="5">
    <source>
        <dbReference type="Proteomes" id="UP000283946"/>
    </source>
</evidence>
<dbReference type="Proteomes" id="UP000283946">
    <property type="component" value="Chromosome"/>
</dbReference>
<accession>A0AAD1AE26</accession>
<evidence type="ECO:0000256" key="2">
    <source>
        <dbReference type="ARBA" id="ARBA00023235"/>
    </source>
</evidence>
<dbReference type="GO" id="GO:0046872">
    <property type="term" value="F:metal ion binding"/>
    <property type="evidence" value="ECO:0007669"/>
    <property type="project" value="UniProtKB-KW"/>
</dbReference>
<evidence type="ECO:0000313" key="4">
    <source>
        <dbReference type="EMBL" id="AZZ56468.1"/>
    </source>
</evidence>
<proteinExistence type="predicted"/>
<dbReference type="GO" id="GO:0016857">
    <property type="term" value="F:racemase and epimerase activity, acting on carbohydrates and derivatives"/>
    <property type="evidence" value="ECO:0007669"/>
    <property type="project" value="InterPro"/>
</dbReference>
<dbReference type="InterPro" id="IPR011060">
    <property type="entry name" value="RibuloseP-bd_barrel"/>
</dbReference>
<dbReference type="SUPFAM" id="SSF51366">
    <property type="entry name" value="Ribulose-phoshate binding barrel"/>
    <property type="match status" value="1"/>
</dbReference>
<organism evidence="4 5">
    <name type="scientific">Rathayibacter iranicus</name>
    <dbReference type="NCBI Taxonomy" id="59737"/>
    <lineage>
        <taxon>Bacteria</taxon>
        <taxon>Bacillati</taxon>
        <taxon>Actinomycetota</taxon>
        <taxon>Actinomycetes</taxon>
        <taxon>Micrococcales</taxon>
        <taxon>Microbacteriaceae</taxon>
        <taxon>Rathayibacter</taxon>
    </lineage>
</organism>
<feature type="region of interest" description="Disordered" evidence="3">
    <location>
        <begin position="1"/>
        <end position="23"/>
    </location>
</feature>